<reference evidence="2 3" key="1">
    <citation type="submission" date="2020-08" db="EMBL/GenBank/DDBJ databases">
        <title>Functional genomics of gut bacteria from endangered species of beetles.</title>
        <authorList>
            <person name="Carlos-Shanley C."/>
        </authorList>
    </citation>
    <scope>NUCLEOTIDE SEQUENCE [LARGE SCALE GENOMIC DNA]</scope>
    <source>
        <strain evidence="2 3">S00192</strain>
    </source>
</reference>
<dbReference type="RefSeq" id="WP_184279506.1">
    <property type="nucleotide sequence ID" value="NZ_JACHLJ010000002.1"/>
</dbReference>
<sequence length="337" mass="38312">MTVKLGKVIQVDVRRAWPNEAAHFTPWLASPDGLELLQDALGMDLEVEAMEQFVGPFRADILAKRTDTPDEHWVLVENQLEKTDHRHLGQLLTYAAGLKAATIVWVAQDFAEEHRAALDWLNEITSDAYQFFGLQIELWQIGASDPAPMLNILAEPNEWSREVKQSAEGGVSDLKQQQLAYWQALRTRLLERKSKVRPQKAHPQSWTTFAIGRAGTWLGACVHSQKKYVWAEFCFRGPAGKVWYDELFAQKEAIEAEFGAPLSWERLDGKKQSRIAIYLEGADPTREADWPRQHEWLIQQLERMRPVFQTRALALSDGNGIPMTEADDAGPEEPEEA</sequence>
<evidence type="ECO:0000259" key="1">
    <source>
        <dbReference type="Pfam" id="PF14088"/>
    </source>
</evidence>
<gene>
    <name evidence="2" type="ORF">HNP47_002107</name>
</gene>
<comment type="caution">
    <text evidence="2">The sequence shown here is derived from an EMBL/GenBank/DDBJ whole genome shotgun (WGS) entry which is preliminary data.</text>
</comment>
<feature type="domain" description="DUF4268" evidence="1">
    <location>
        <begin position="178"/>
        <end position="310"/>
    </location>
</feature>
<dbReference type="EMBL" id="JACHLJ010000002">
    <property type="protein sequence ID" value="MBB5772103.1"/>
    <property type="molecule type" value="Genomic_DNA"/>
</dbReference>
<dbReference type="Gene3D" id="3.40.1350.10">
    <property type="match status" value="1"/>
</dbReference>
<dbReference type="GO" id="GO:0003676">
    <property type="term" value="F:nucleic acid binding"/>
    <property type="evidence" value="ECO:0007669"/>
    <property type="project" value="InterPro"/>
</dbReference>
<protein>
    <recommendedName>
        <fullName evidence="1">DUF4268 domain-containing protein</fullName>
    </recommendedName>
</protein>
<evidence type="ECO:0000313" key="2">
    <source>
        <dbReference type="EMBL" id="MBB5772103.1"/>
    </source>
</evidence>
<evidence type="ECO:0000313" key="3">
    <source>
        <dbReference type="Proteomes" id="UP000556201"/>
    </source>
</evidence>
<dbReference type="InterPro" id="IPR025364">
    <property type="entry name" value="DUF4268"/>
</dbReference>
<accession>A0A7W9FV38</accession>
<dbReference type="InterPro" id="IPR011856">
    <property type="entry name" value="tRNA_endonuc-like_dom_sf"/>
</dbReference>
<organism evidence="2 3">
    <name type="scientific">Brevundimonas vesicularis</name>
    <name type="common">Pseudomonas vesicularis</name>
    <dbReference type="NCBI Taxonomy" id="41276"/>
    <lineage>
        <taxon>Bacteria</taxon>
        <taxon>Pseudomonadati</taxon>
        <taxon>Pseudomonadota</taxon>
        <taxon>Alphaproteobacteria</taxon>
        <taxon>Caulobacterales</taxon>
        <taxon>Caulobacteraceae</taxon>
        <taxon>Brevundimonas</taxon>
    </lineage>
</organism>
<dbReference type="Pfam" id="PF14088">
    <property type="entry name" value="DUF4268"/>
    <property type="match status" value="1"/>
</dbReference>
<proteinExistence type="predicted"/>
<dbReference type="Proteomes" id="UP000556201">
    <property type="component" value="Unassembled WGS sequence"/>
</dbReference>
<name>A0A7W9FV38_BREVE</name>
<dbReference type="AlphaFoldDB" id="A0A7W9FV38"/>